<accession>S9Q169</accession>
<dbReference type="GO" id="GO:0005737">
    <property type="term" value="C:cytoplasm"/>
    <property type="evidence" value="ECO:0007669"/>
    <property type="project" value="UniProtKB-SubCell"/>
</dbReference>
<dbReference type="HOGENOM" id="CLU_047631_0_2_1"/>
<dbReference type="VEuPathDB" id="FungiDB:SOCG_03124"/>
<dbReference type="PANTHER" id="PTHR28511:SF1">
    <property type="entry name" value="ENDONUCLEASE V"/>
    <property type="match status" value="1"/>
</dbReference>
<protein>
    <submittedName>
        <fullName evidence="6">DNA repair endonuclease</fullName>
    </submittedName>
</protein>
<evidence type="ECO:0000256" key="3">
    <source>
        <dbReference type="ARBA" id="ARBA00022722"/>
    </source>
</evidence>
<dbReference type="Pfam" id="PF04493">
    <property type="entry name" value="Endonuclease_5"/>
    <property type="match status" value="1"/>
</dbReference>
<dbReference type="GO" id="GO:0003727">
    <property type="term" value="F:single-stranded RNA binding"/>
    <property type="evidence" value="ECO:0007669"/>
    <property type="project" value="TreeGrafter"/>
</dbReference>
<dbReference type="OrthoDB" id="3832628at2759"/>
<keyword evidence="7" id="KW-1185">Reference proteome</keyword>
<dbReference type="GO" id="GO:0006281">
    <property type="term" value="P:DNA repair"/>
    <property type="evidence" value="ECO:0007669"/>
    <property type="project" value="InterPro"/>
</dbReference>
<reference evidence="6 7" key="1">
    <citation type="journal article" date="2011" name="Science">
        <title>Comparative functional genomics of the fission yeasts.</title>
        <authorList>
            <person name="Rhind N."/>
            <person name="Chen Z."/>
            <person name="Yassour M."/>
            <person name="Thompson D.A."/>
            <person name="Haas B.J."/>
            <person name="Habib N."/>
            <person name="Wapinski I."/>
            <person name="Roy S."/>
            <person name="Lin M.F."/>
            <person name="Heiman D.I."/>
            <person name="Young S.K."/>
            <person name="Furuya K."/>
            <person name="Guo Y."/>
            <person name="Pidoux A."/>
            <person name="Chen H.M."/>
            <person name="Robbertse B."/>
            <person name="Goldberg J.M."/>
            <person name="Aoki K."/>
            <person name="Bayne E.H."/>
            <person name="Berlin A.M."/>
            <person name="Desjardins C.A."/>
            <person name="Dobbs E."/>
            <person name="Dukaj L."/>
            <person name="Fan L."/>
            <person name="FitzGerald M.G."/>
            <person name="French C."/>
            <person name="Gujja S."/>
            <person name="Hansen K."/>
            <person name="Keifenheim D."/>
            <person name="Levin J.Z."/>
            <person name="Mosher R.A."/>
            <person name="Mueller C.A."/>
            <person name="Pfiffner J."/>
            <person name="Priest M."/>
            <person name="Russ C."/>
            <person name="Smialowska A."/>
            <person name="Swoboda P."/>
            <person name="Sykes S.M."/>
            <person name="Vaughn M."/>
            <person name="Vengrova S."/>
            <person name="Yoder R."/>
            <person name="Zeng Q."/>
            <person name="Allshire R."/>
            <person name="Baulcombe D."/>
            <person name="Birren B.W."/>
            <person name="Brown W."/>
            <person name="Ekwall K."/>
            <person name="Kellis M."/>
            <person name="Leatherwood J."/>
            <person name="Levin H."/>
            <person name="Margalit H."/>
            <person name="Martienssen R."/>
            <person name="Nieduszynski C.A."/>
            <person name="Spatafora J.W."/>
            <person name="Friedman N."/>
            <person name="Dalgaard J.Z."/>
            <person name="Baumann P."/>
            <person name="Niki H."/>
            <person name="Regev A."/>
            <person name="Nusbaum C."/>
        </authorList>
    </citation>
    <scope>NUCLEOTIDE SEQUENCE [LARGE SCALE GENOMIC DNA]</scope>
    <source>
        <strain evidence="7">yFS286</strain>
    </source>
</reference>
<dbReference type="GO" id="GO:0005730">
    <property type="term" value="C:nucleolus"/>
    <property type="evidence" value="ECO:0007669"/>
    <property type="project" value="TreeGrafter"/>
</dbReference>
<keyword evidence="5" id="KW-0378">Hydrolase</keyword>
<dbReference type="RefSeq" id="XP_013017066.1">
    <property type="nucleotide sequence ID" value="XM_013161612.1"/>
</dbReference>
<dbReference type="EMBL" id="KE503206">
    <property type="protein sequence ID" value="EPX73907.1"/>
    <property type="molecule type" value="Genomic_DNA"/>
</dbReference>
<evidence type="ECO:0000313" key="6">
    <source>
        <dbReference type="EMBL" id="EPX73907.1"/>
    </source>
</evidence>
<dbReference type="Proteomes" id="UP000016088">
    <property type="component" value="Unassembled WGS sequence"/>
</dbReference>
<dbReference type="GeneID" id="25032096"/>
<dbReference type="Gene3D" id="3.30.2170.10">
    <property type="entry name" value="archaeoglobus fulgidus dsm 4304 superfamily"/>
    <property type="match status" value="1"/>
</dbReference>
<proteinExistence type="predicted"/>
<comment type="subcellular location">
    <subcellularLocation>
        <location evidence="1">Cytoplasm</location>
    </subcellularLocation>
</comment>
<dbReference type="InterPro" id="IPR007581">
    <property type="entry name" value="Endonuclease-V"/>
</dbReference>
<dbReference type="GO" id="GO:0016891">
    <property type="term" value="F:RNA endonuclease activity producing 5'-phosphomonoesters, hydrolytic mechanism"/>
    <property type="evidence" value="ECO:0007669"/>
    <property type="project" value="TreeGrafter"/>
</dbReference>
<sequence>MFSDEASGIKEAKINTHLREKVESWRKDQLLLKQRLVYESKIQDVDSIRYIAGLDISFDKTSPKAVSALVLYDFQDAQVIYRDYLEIDSLKEEYVPGFLSFREIEWYLPLLERIPQNYSIDLIMVDGNGTLHPIQFGLACHLGVLINLPTMGVAKNYFHCFGLNESLDEHRQRLSNHILTNPSRPPLLLHSLREPSTILGAAVWTRRESKRPIYVSIGNQLTLDIAIQLVFRTSGVDSKIPEPIRQADIFAKFVIHERKNAQKRG</sequence>
<keyword evidence="2" id="KW-0963">Cytoplasm</keyword>
<name>S9Q169_SCHOY</name>
<evidence type="ECO:0000256" key="1">
    <source>
        <dbReference type="ARBA" id="ARBA00004496"/>
    </source>
</evidence>
<dbReference type="AlphaFoldDB" id="S9Q169"/>
<keyword evidence="4 6" id="KW-0255">Endonuclease</keyword>
<keyword evidence="3" id="KW-0540">Nuclease</keyword>
<dbReference type="CDD" id="cd06559">
    <property type="entry name" value="Endonuclease_V"/>
    <property type="match status" value="1"/>
</dbReference>
<dbReference type="OMA" id="NACAHTL"/>
<evidence type="ECO:0000256" key="4">
    <source>
        <dbReference type="ARBA" id="ARBA00022759"/>
    </source>
</evidence>
<dbReference type="PANTHER" id="PTHR28511">
    <property type="entry name" value="ENDONUCLEASE V"/>
    <property type="match status" value="1"/>
</dbReference>
<dbReference type="eggNOG" id="KOG4417">
    <property type="taxonomic scope" value="Eukaryota"/>
</dbReference>
<evidence type="ECO:0000256" key="5">
    <source>
        <dbReference type="ARBA" id="ARBA00022801"/>
    </source>
</evidence>
<organism evidence="6 7">
    <name type="scientific">Schizosaccharomyces octosporus (strain yFS286)</name>
    <name type="common">Fission yeast</name>
    <name type="synonym">Octosporomyces octosporus</name>
    <dbReference type="NCBI Taxonomy" id="483514"/>
    <lineage>
        <taxon>Eukaryota</taxon>
        <taxon>Fungi</taxon>
        <taxon>Dikarya</taxon>
        <taxon>Ascomycota</taxon>
        <taxon>Taphrinomycotina</taxon>
        <taxon>Schizosaccharomycetes</taxon>
        <taxon>Schizosaccharomycetales</taxon>
        <taxon>Schizosaccharomycetaceae</taxon>
        <taxon>Schizosaccharomyces</taxon>
    </lineage>
</organism>
<gene>
    <name evidence="6" type="ORF">SOCG_03124</name>
</gene>
<evidence type="ECO:0000313" key="7">
    <source>
        <dbReference type="Proteomes" id="UP000016088"/>
    </source>
</evidence>
<evidence type="ECO:0000256" key="2">
    <source>
        <dbReference type="ARBA" id="ARBA00022490"/>
    </source>
</evidence>